<dbReference type="EMBL" id="BAAABZ010000070">
    <property type="protein sequence ID" value="GAA0553624.1"/>
    <property type="molecule type" value="Genomic_DNA"/>
</dbReference>
<organism evidence="1 2">
    <name type="scientific">Streptomyces mordarskii</name>
    <dbReference type="NCBI Taxonomy" id="1226758"/>
    <lineage>
        <taxon>Bacteria</taxon>
        <taxon>Bacillati</taxon>
        <taxon>Actinomycetota</taxon>
        <taxon>Actinomycetes</taxon>
        <taxon>Kitasatosporales</taxon>
        <taxon>Streptomycetaceae</taxon>
        <taxon>Streptomyces</taxon>
    </lineage>
</organism>
<name>A0ABP3NUG4_9ACTN</name>
<sequence length="108" mass="11016">MELGGLLGAVPGVPVFGFGAAEDAGAHAEEAQEATGCVDRGKAFDVPGTKLVGDITFLPTARAGSTSPAGWTPTREVIGYAMADPIAPNSSWTPWTWPTDGVGWSLTA</sequence>
<keyword evidence="2" id="KW-1185">Reference proteome</keyword>
<dbReference type="Proteomes" id="UP001501576">
    <property type="component" value="Unassembled WGS sequence"/>
</dbReference>
<accession>A0ABP3NUG4</accession>
<evidence type="ECO:0000313" key="1">
    <source>
        <dbReference type="EMBL" id="GAA0553624.1"/>
    </source>
</evidence>
<protein>
    <submittedName>
        <fullName evidence="1">Uncharacterized protein</fullName>
    </submittedName>
</protein>
<comment type="caution">
    <text evidence="1">The sequence shown here is derived from an EMBL/GenBank/DDBJ whole genome shotgun (WGS) entry which is preliminary data.</text>
</comment>
<evidence type="ECO:0000313" key="2">
    <source>
        <dbReference type="Proteomes" id="UP001501576"/>
    </source>
</evidence>
<reference evidence="2" key="1">
    <citation type="journal article" date="2019" name="Int. J. Syst. Evol. Microbiol.">
        <title>The Global Catalogue of Microorganisms (GCM) 10K type strain sequencing project: providing services to taxonomists for standard genome sequencing and annotation.</title>
        <authorList>
            <consortium name="The Broad Institute Genomics Platform"/>
            <consortium name="The Broad Institute Genome Sequencing Center for Infectious Disease"/>
            <person name="Wu L."/>
            <person name="Ma J."/>
        </authorList>
    </citation>
    <scope>NUCLEOTIDE SEQUENCE [LARGE SCALE GENOMIC DNA]</scope>
    <source>
        <strain evidence="2">JCM 5052</strain>
    </source>
</reference>
<proteinExistence type="predicted"/>
<gene>
    <name evidence="1" type="ORF">GCM10010390_64600</name>
</gene>